<dbReference type="EMBL" id="KV425912">
    <property type="protein sequence ID" value="KZV99157.1"/>
    <property type="molecule type" value="Genomic_DNA"/>
</dbReference>
<dbReference type="InParanoid" id="A0A165MEK3"/>
<proteinExistence type="predicted"/>
<reference evidence="3 4" key="1">
    <citation type="journal article" date="2016" name="Mol. Biol. Evol.">
        <title>Comparative Genomics of Early-Diverging Mushroom-Forming Fungi Provides Insights into the Origins of Lignocellulose Decay Capabilities.</title>
        <authorList>
            <person name="Nagy L.G."/>
            <person name="Riley R."/>
            <person name="Tritt A."/>
            <person name="Adam C."/>
            <person name="Daum C."/>
            <person name="Floudas D."/>
            <person name="Sun H."/>
            <person name="Yadav J.S."/>
            <person name="Pangilinan J."/>
            <person name="Larsson K.H."/>
            <person name="Matsuura K."/>
            <person name="Barry K."/>
            <person name="Labutti K."/>
            <person name="Kuo R."/>
            <person name="Ohm R.A."/>
            <person name="Bhattacharya S.S."/>
            <person name="Shirouzu T."/>
            <person name="Yoshinaga Y."/>
            <person name="Martin F.M."/>
            <person name="Grigoriev I.V."/>
            <person name="Hibbett D.S."/>
        </authorList>
    </citation>
    <scope>NUCLEOTIDE SEQUENCE [LARGE SCALE GENOMIC DNA]</scope>
    <source>
        <strain evidence="3 4">HHB12029</strain>
    </source>
</reference>
<feature type="chain" id="PRO_5007862345" description="Secreted protein" evidence="2">
    <location>
        <begin position="23"/>
        <end position="160"/>
    </location>
</feature>
<protein>
    <recommendedName>
        <fullName evidence="5">Secreted protein</fullName>
    </recommendedName>
</protein>
<feature type="signal peptide" evidence="2">
    <location>
        <begin position="1"/>
        <end position="22"/>
    </location>
</feature>
<organism evidence="3 4">
    <name type="scientific">Exidia glandulosa HHB12029</name>
    <dbReference type="NCBI Taxonomy" id="1314781"/>
    <lineage>
        <taxon>Eukaryota</taxon>
        <taxon>Fungi</taxon>
        <taxon>Dikarya</taxon>
        <taxon>Basidiomycota</taxon>
        <taxon>Agaricomycotina</taxon>
        <taxon>Agaricomycetes</taxon>
        <taxon>Auriculariales</taxon>
        <taxon>Exidiaceae</taxon>
        <taxon>Exidia</taxon>
    </lineage>
</organism>
<dbReference type="AlphaFoldDB" id="A0A165MEK3"/>
<sequence>MERHACRATMLLASLGFGTWRGCSLYLRQCTRCFPAHPIVALWHCIYECDLRLESVCDQQGLITSPGARHPSQDPLSYGRHSVRVSHDPVRPLLFRGRRVFYPPALTAQKSIPCLSQPCPRIPLNDKATRHHTHPRPQAPSALQAISKSASKCDARACET</sequence>
<evidence type="ECO:0000256" key="2">
    <source>
        <dbReference type="SAM" id="SignalP"/>
    </source>
</evidence>
<accession>A0A165MEK3</accession>
<evidence type="ECO:0000313" key="3">
    <source>
        <dbReference type="EMBL" id="KZV99157.1"/>
    </source>
</evidence>
<dbReference type="Proteomes" id="UP000077266">
    <property type="component" value="Unassembled WGS sequence"/>
</dbReference>
<name>A0A165MEK3_EXIGL</name>
<keyword evidence="4" id="KW-1185">Reference proteome</keyword>
<evidence type="ECO:0000256" key="1">
    <source>
        <dbReference type="SAM" id="MobiDB-lite"/>
    </source>
</evidence>
<keyword evidence="2" id="KW-0732">Signal</keyword>
<evidence type="ECO:0000313" key="4">
    <source>
        <dbReference type="Proteomes" id="UP000077266"/>
    </source>
</evidence>
<gene>
    <name evidence="3" type="ORF">EXIGLDRAFT_259622</name>
</gene>
<evidence type="ECO:0008006" key="5">
    <source>
        <dbReference type="Google" id="ProtNLM"/>
    </source>
</evidence>
<feature type="region of interest" description="Disordered" evidence="1">
    <location>
        <begin position="125"/>
        <end position="144"/>
    </location>
</feature>